<dbReference type="EMBL" id="JAPDOD010000009">
    <property type="protein sequence ID" value="MDA0161134.1"/>
    <property type="molecule type" value="Genomic_DNA"/>
</dbReference>
<comment type="caution">
    <text evidence="1">The sequence shown here is derived from an EMBL/GenBank/DDBJ whole genome shotgun (WGS) entry which is preliminary data.</text>
</comment>
<gene>
    <name evidence="1" type="ORF">OM076_12715</name>
</gene>
<dbReference type="Proteomes" id="UP001149140">
    <property type="component" value="Unassembled WGS sequence"/>
</dbReference>
<dbReference type="AlphaFoldDB" id="A0A9X3MRA3"/>
<evidence type="ECO:0008006" key="3">
    <source>
        <dbReference type="Google" id="ProtNLM"/>
    </source>
</evidence>
<organism evidence="1 2">
    <name type="scientific">Solirubrobacter ginsenosidimutans</name>
    <dbReference type="NCBI Taxonomy" id="490573"/>
    <lineage>
        <taxon>Bacteria</taxon>
        <taxon>Bacillati</taxon>
        <taxon>Actinomycetota</taxon>
        <taxon>Thermoleophilia</taxon>
        <taxon>Solirubrobacterales</taxon>
        <taxon>Solirubrobacteraceae</taxon>
        <taxon>Solirubrobacter</taxon>
    </lineage>
</organism>
<dbReference type="InterPro" id="IPR010985">
    <property type="entry name" value="Ribbon_hlx_hlx"/>
</dbReference>
<protein>
    <recommendedName>
        <fullName evidence="3">Ribbon-helix-helix protein, CopG family</fullName>
    </recommendedName>
</protein>
<proteinExistence type="predicted"/>
<evidence type="ECO:0000313" key="1">
    <source>
        <dbReference type="EMBL" id="MDA0161134.1"/>
    </source>
</evidence>
<sequence>MAKNMTLRLDDERAAMLEMVARAEDKSMTDAVRDAIDAHIEARRKDADFMERLRLRHEQERELYERLSK</sequence>
<accession>A0A9X3MRA3</accession>
<name>A0A9X3MRA3_9ACTN</name>
<dbReference type="SUPFAM" id="SSF47598">
    <property type="entry name" value="Ribbon-helix-helix"/>
    <property type="match status" value="1"/>
</dbReference>
<dbReference type="GO" id="GO:0006355">
    <property type="term" value="P:regulation of DNA-templated transcription"/>
    <property type="evidence" value="ECO:0007669"/>
    <property type="project" value="InterPro"/>
</dbReference>
<reference evidence="1" key="1">
    <citation type="submission" date="2022-10" db="EMBL/GenBank/DDBJ databases">
        <title>The WGS of Solirubrobacter ginsenosidimutans DSM 21036.</title>
        <authorList>
            <person name="Jiang Z."/>
        </authorList>
    </citation>
    <scope>NUCLEOTIDE SEQUENCE</scope>
    <source>
        <strain evidence="1">DSM 21036</strain>
    </source>
</reference>
<dbReference type="RefSeq" id="WP_270040311.1">
    <property type="nucleotide sequence ID" value="NZ_JAPDOD010000009.1"/>
</dbReference>
<evidence type="ECO:0000313" key="2">
    <source>
        <dbReference type="Proteomes" id="UP001149140"/>
    </source>
</evidence>
<keyword evidence="2" id="KW-1185">Reference proteome</keyword>